<feature type="domain" description="Reverse transcriptase Ty1/copia-type" evidence="1">
    <location>
        <begin position="15"/>
        <end position="129"/>
    </location>
</feature>
<dbReference type="OrthoDB" id="3059824at2759"/>
<dbReference type="EMBL" id="AVOT02014903">
    <property type="protein sequence ID" value="MBW0498798.1"/>
    <property type="molecule type" value="Genomic_DNA"/>
</dbReference>
<dbReference type="InterPro" id="IPR013103">
    <property type="entry name" value="RVT_2"/>
</dbReference>
<sequence length="189" mass="21145">MEYISKELGSMNWLEVWDVVDLEPKFKLVGTTWVFKVKKDHLGNITEHKAQLCAQGFTQSSGIDFGQTYLPTGQLNSLCSLIAFASSKSLELHQVDIKSPFLNAPLAETVYLAIPQGLNLDQRKHCLCLKRPFTDWSKHRLLAMKGCEPGSNPWVSCLVCWMRASSIEPGPIQSGCTFMSMTSPSSERM</sequence>
<protein>
    <recommendedName>
        <fullName evidence="1">Reverse transcriptase Ty1/copia-type domain-containing protein</fullName>
    </recommendedName>
</protein>
<evidence type="ECO:0000313" key="3">
    <source>
        <dbReference type="Proteomes" id="UP000765509"/>
    </source>
</evidence>
<dbReference type="AlphaFoldDB" id="A0A9Q3DBJ9"/>
<accession>A0A9Q3DBJ9</accession>
<dbReference type="Pfam" id="PF07727">
    <property type="entry name" value="RVT_2"/>
    <property type="match status" value="1"/>
</dbReference>
<organism evidence="2 3">
    <name type="scientific">Austropuccinia psidii MF-1</name>
    <dbReference type="NCBI Taxonomy" id="1389203"/>
    <lineage>
        <taxon>Eukaryota</taxon>
        <taxon>Fungi</taxon>
        <taxon>Dikarya</taxon>
        <taxon>Basidiomycota</taxon>
        <taxon>Pucciniomycotina</taxon>
        <taxon>Pucciniomycetes</taxon>
        <taxon>Pucciniales</taxon>
        <taxon>Sphaerophragmiaceae</taxon>
        <taxon>Austropuccinia</taxon>
    </lineage>
</organism>
<dbReference type="Proteomes" id="UP000765509">
    <property type="component" value="Unassembled WGS sequence"/>
</dbReference>
<evidence type="ECO:0000259" key="1">
    <source>
        <dbReference type="Pfam" id="PF07727"/>
    </source>
</evidence>
<evidence type="ECO:0000313" key="2">
    <source>
        <dbReference type="EMBL" id="MBW0498798.1"/>
    </source>
</evidence>
<name>A0A9Q3DBJ9_9BASI</name>
<comment type="caution">
    <text evidence="2">The sequence shown here is derived from an EMBL/GenBank/DDBJ whole genome shotgun (WGS) entry which is preliminary data.</text>
</comment>
<reference evidence="2" key="1">
    <citation type="submission" date="2021-03" db="EMBL/GenBank/DDBJ databases">
        <title>Draft genome sequence of rust myrtle Austropuccinia psidii MF-1, a brazilian biotype.</title>
        <authorList>
            <person name="Quecine M.C."/>
            <person name="Pachon D.M.R."/>
            <person name="Bonatelli M.L."/>
            <person name="Correr F.H."/>
            <person name="Franceschini L.M."/>
            <person name="Leite T.F."/>
            <person name="Margarido G.R.A."/>
            <person name="Almeida C.A."/>
            <person name="Ferrarezi J.A."/>
            <person name="Labate C.A."/>
        </authorList>
    </citation>
    <scope>NUCLEOTIDE SEQUENCE</scope>
    <source>
        <strain evidence="2">MF-1</strain>
    </source>
</reference>
<proteinExistence type="predicted"/>
<gene>
    <name evidence="2" type="ORF">O181_038513</name>
</gene>
<keyword evidence="3" id="KW-1185">Reference proteome</keyword>